<evidence type="ECO:0000313" key="4">
    <source>
        <dbReference type="EMBL" id="RDV80959.1"/>
    </source>
</evidence>
<comment type="caution">
    <text evidence="4">The sequence shown here is derived from an EMBL/GenBank/DDBJ whole genome shotgun (WGS) entry which is preliminary data.</text>
</comment>
<dbReference type="Pfam" id="PF02663">
    <property type="entry name" value="FmdE"/>
    <property type="match status" value="1"/>
</dbReference>
<dbReference type="OrthoDB" id="2083476at2"/>
<keyword evidence="5" id="KW-1185">Reference proteome</keyword>
<dbReference type="InterPro" id="IPR003814">
    <property type="entry name" value="FmdEsu_dom"/>
</dbReference>
<keyword evidence="1" id="KW-0732">Signal</keyword>
<reference evidence="4 5" key="1">
    <citation type="submission" date="2018-08" db="EMBL/GenBank/DDBJ databases">
        <title>Form III RuBisCO-mediated autotrophy in Thermodesulfobium bacteria.</title>
        <authorList>
            <person name="Toshchakov S.V."/>
            <person name="Kublanov I.V."/>
            <person name="Frolov E."/>
            <person name="Bonch-Osmolovskaya E.A."/>
            <person name="Tourova T.P."/>
            <person name="Chernych N.A."/>
            <person name="Lebedinsky A.V."/>
        </authorList>
    </citation>
    <scope>NUCLEOTIDE SEQUENCE [LARGE SCALE GENOMIC DNA]</scope>
    <source>
        <strain evidence="4 5">SR</strain>
    </source>
</reference>
<feature type="domain" description="Formylmethanofuran dehydrogenase subunit E" evidence="2">
    <location>
        <begin position="259"/>
        <end position="326"/>
    </location>
</feature>
<name>A0A3D8P139_9THEO</name>
<organism evidence="4 5">
    <name type="scientific">Ammonifex thiophilus</name>
    <dbReference type="NCBI Taxonomy" id="444093"/>
    <lineage>
        <taxon>Bacteria</taxon>
        <taxon>Bacillati</taxon>
        <taxon>Bacillota</taxon>
        <taxon>Clostridia</taxon>
        <taxon>Thermoanaerobacterales</taxon>
        <taxon>Thermoanaerobacteraceae</taxon>
        <taxon>Ammonifex</taxon>
    </lineage>
</organism>
<feature type="signal peptide" evidence="1">
    <location>
        <begin position="1"/>
        <end position="22"/>
    </location>
</feature>
<gene>
    <name evidence="4" type="ORF">DXX99_10060</name>
</gene>
<dbReference type="SUPFAM" id="SSF143555">
    <property type="entry name" value="FwdE-like"/>
    <property type="match status" value="2"/>
</dbReference>
<proteinExistence type="predicted"/>
<dbReference type="Gene3D" id="3.30.1330.130">
    <property type="match status" value="2"/>
</dbReference>
<evidence type="ECO:0000259" key="2">
    <source>
        <dbReference type="Pfam" id="PF02663"/>
    </source>
</evidence>
<dbReference type="Pfam" id="PF07833">
    <property type="entry name" value="Cu_amine_oxidN1"/>
    <property type="match status" value="1"/>
</dbReference>
<protein>
    <recommendedName>
        <fullName evidence="6">Copper amine oxidase-like N-terminal domain-containing protein</fullName>
    </recommendedName>
</protein>
<dbReference type="InterPro" id="IPR036582">
    <property type="entry name" value="Mao_N_sf"/>
</dbReference>
<evidence type="ECO:0000313" key="5">
    <source>
        <dbReference type="Proteomes" id="UP000256329"/>
    </source>
</evidence>
<sequence>MRLRLVAVLMGLALLSVGGVYAAAQQFFPVKVLVNGQEVAFDTSPVISGGRTLVPLRALVEVLGGAVNWHPDRRVAEVVFPAPPPGAEPSYFFWREVGEQAAKKALSHLGTPVDLLVLTNAGYVNPGGKSTLPCLDGIMALTACTEGKGNLLRVHTADTRPLWFFFWDKKSGQGVFLELDRSVALQLLNRPAGQPLGQAALWSKVACENIAAEHLLSHPQQWNQKVQAKIFDGFEFGIVTIANLVAHGAPPELIQSALFHDHLCPGVTSGYLIAEYLKRHFPLSPGESYYVLALPPWCKEDALQVVLNTTPGKGGMAVIPMNEAAKARLKPEAKNLAGIYFRYHPAQQRGEGLVLAFDFGKAYEQSGVDMAKSFPWESRLKLDLWLLQYLDRPELFITEIKRFQLAPGEAPSDYAQPGTNPLVKLGLWQQQFSGPHRAVGARR</sequence>
<feature type="chain" id="PRO_5017820579" description="Copper amine oxidase-like N-terminal domain-containing protein" evidence="1">
    <location>
        <begin position="23"/>
        <end position="443"/>
    </location>
</feature>
<evidence type="ECO:0000256" key="1">
    <source>
        <dbReference type="SAM" id="SignalP"/>
    </source>
</evidence>
<dbReference type="SUPFAM" id="SSF55383">
    <property type="entry name" value="Copper amine oxidase, domain N"/>
    <property type="match status" value="1"/>
</dbReference>
<dbReference type="InterPro" id="IPR012854">
    <property type="entry name" value="Cu_amine_oxidase-like_N"/>
</dbReference>
<dbReference type="Gene3D" id="3.30.457.10">
    <property type="entry name" value="Copper amine oxidase-like, N-terminal domain"/>
    <property type="match status" value="1"/>
</dbReference>
<dbReference type="EMBL" id="QSLN01000025">
    <property type="protein sequence ID" value="RDV80959.1"/>
    <property type="molecule type" value="Genomic_DNA"/>
</dbReference>
<feature type="domain" description="Copper amine oxidase-like N-terminal" evidence="3">
    <location>
        <begin position="34"/>
        <end position="77"/>
    </location>
</feature>
<evidence type="ECO:0008006" key="6">
    <source>
        <dbReference type="Google" id="ProtNLM"/>
    </source>
</evidence>
<evidence type="ECO:0000259" key="3">
    <source>
        <dbReference type="Pfam" id="PF07833"/>
    </source>
</evidence>
<dbReference type="RefSeq" id="WP_115793353.1">
    <property type="nucleotide sequence ID" value="NZ_QSLN01000025.1"/>
</dbReference>
<accession>A0A3D8P139</accession>
<dbReference type="AlphaFoldDB" id="A0A3D8P139"/>
<dbReference type="Proteomes" id="UP000256329">
    <property type="component" value="Unassembled WGS sequence"/>
</dbReference>